<proteinExistence type="predicted"/>
<keyword evidence="1" id="KW-0963">Cytoplasm</keyword>
<evidence type="ECO:0000256" key="2">
    <source>
        <dbReference type="ARBA" id="ARBA00022516"/>
    </source>
</evidence>
<evidence type="ECO:0000256" key="9">
    <source>
        <dbReference type="ARBA" id="ARBA00029438"/>
    </source>
</evidence>
<evidence type="ECO:0000256" key="4">
    <source>
        <dbReference type="ARBA" id="ARBA00022741"/>
    </source>
</evidence>
<evidence type="ECO:0000313" key="12">
    <source>
        <dbReference type="EMBL" id="TFD75092.1"/>
    </source>
</evidence>
<dbReference type="Pfam" id="PF08544">
    <property type="entry name" value="GHMP_kinases_C"/>
    <property type="match status" value="1"/>
</dbReference>
<evidence type="ECO:0000256" key="1">
    <source>
        <dbReference type="ARBA" id="ARBA00022490"/>
    </source>
</evidence>
<dbReference type="AlphaFoldDB" id="A0A4Y8KIZ0"/>
<evidence type="ECO:0000259" key="11">
    <source>
        <dbReference type="Pfam" id="PF08544"/>
    </source>
</evidence>
<dbReference type="GO" id="GO:0005737">
    <property type="term" value="C:cytoplasm"/>
    <property type="evidence" value="ECO:0007669"/>
    <property type="project" value="InterPro"/>
</dbReference>
<evidence type="ECO:0000256" key="8">
    <source>
        <dbReference type="ARBA" id="ARBA00023098"/>
    </source>
</evidence>
<comment type="pathway">
    <text evidence="9">Isoprenoid biosynthesis; isopentenyl diphosphate biosynthesis via mevalonate pathway; isopentenyl diphosphate from (R)-mevalonate: step 1/3.</text>
</comment>
<keyword evidence="3" id="KW-0808">Transferase</keyword>
<dbReference type="Proteomes" id="UP000298218">
    <property type="component" value="Unassembled WGS sequence"/>
</dbReference>
<evidence type="ECO:0000256" key="3">
    <source>
        <dbReference type="ARBA" id="ARBA00022679"/>
    </source>
</evidence>
<feature type="domain" description="GHMP kinase N-terminal" evidence="10">
    <location>
        <begin position="125"/>
        <end position="184"/>
    </location>
</feature>
<evidence type="ECO:0000256" key="5">
    <source>
        <dbReference type="ARBA" id="ARBA00022777"/>
    </source>
</evidence>
<evidence type="ECO:0000256" key="6">
    <source>
        <dbReference type="ARBA" id="ARBA00022840"/>
    </source>
</evidence>
<dbReference type="PRINTS" id="PR00959">
    <property type="entry name" value="MEVGALKINASE"/>
</dbReference>
<protein>
    <submittedName>
        <fullName evidence="12">Uncharacterized protein</fullName>
    </submittedName>
</protein>
<dbReference type="UniPathway" id="UPA00057">
    <property type="reaction ID" value="UER00098"/>
</dbReference>
<accession>A0A4Y8KIZ0</accession>
<dbReference type="SUPFAM" id="SSF54211">
    <property type="entry name" value="Ribosomal protein S5 domain 2-like"/>
    <property type="match status" value="1"/>
</dbReference>
<dbReference type="OrthoDB" id="1522677at2"/>
<dbReference type="GO" id="GO:0019287">
    <property type="term" value="P:isopentenyl diphosphate biosynthetic process, mevalonate pathway"/>
    <property type="evidence" value="ECO:0007669"/>
    <property type="project" value="UniProtKB-UniPathway"/>
</dbReference>
<dbReference type="InterPro" id="IPR020568">
    <property type="entry name" value="Ribosomal_Su5_D2-typ_SF"/>
</dbReference>
<comment type="caution">
    <text evidence="12">The sequence shown here is derived from an EMBL/GenBank/DDBJ whole genome shotgun (WGS) entry which is preliminary data.</text>
</comment>
<dbReference type="InterPro" id="IPR014721">
    <property type="entry name" value="Ribsml_uS5_D2-typ_fold_subgr"/>
</dbReference>
<keyword evidence="2" id="KW-0444">Lipid biosynthesis</keyword>
<dbReference type="PANTHER" id="PTHR43290:SF2">
    <property type="entry name" value="MEVALONATE KINASE"/>
    <property type="match status" value="1"/>
</dbReference>
<dbReference type="EMBL" id="SOHQ01000048">
    <property type="protein sequence ID" value="TFD75092.1"/>
    <property type="molecule type" value="Genomic_DNA"/>
</dbReference>
<dbReference type="GO" id="GO:0004496">
    <property type="term" value="F:mevalonate kinase activity"/>
    <property type="evidence" value="ECO:0007669"/>
    <property type="project" value="InterPro"/>
</dbReference>
<keyword evidence="13" id="KW-1185">Reference proteome</keyword>
<dbReference type="GO" id="GO:0005524">
    <property type="term" value="F:ATP binding"/>
    <property type="evidence" value="ECO:0007669"/>
    <property type="project" value="UniProtKB-KW"/>
</dbReference>
<name>A0A4Y8KIZ0_9MICO</name>
<dbReference type="InterPro" id="IPR006204">
    <property type="entry name" value="GHMP_kinase_N_dom"/>
</dbReference>
<sequence length="371" mass="37735">MPTFHASAPGKLFLLGEYAVLEGAPALLTAVDRRVRVRIATTDADRWLLDAPGLGVESLTLEPDGAVPASLDGPTREKLRLYDAVRRTVAEAAGGDDGSRRPCRARPDQALSITIDSSELSMDGHKLGLGGSAAVAVALTASLARARARDLDNAALFAAALTAHRQAQGALGSGGDVAAAVAGGLISYAPGTHLGPAVSVASLRWPSDLSMMVVVTGAGSSTPELVGRVADFARRDASTYRSDLARLAELAEQAVPALATADTFLPLAAQYFDALVTLDAHAQAGIISDRHRQLHALAARLGGVFKSSGAGGGDVGLAFARSGAPARRLAAALTRAEAQIVPLTVCAGGIDTSGTGTAAGFDSACTKKDSL</sequence>
<dbReference type="Gene3D" id="3.30.230.10">
    <property type="match status" value="1"/>
</dbReference>
<evidence type="ECO:0000259" key="10">
    <source>
        <dbReference type="Pfam" id="PF00288"/>
    </source>
</evidence>
<dbReference type="InterPro" id="IPR006205">
    <property type="entry name" value="Mev_gal_kin"/>
</dbReference>
<keyword evidence="6" id="KW-0067">ATP-binding</keyword>
<keyword evidence="8" id="KW-0443">Lipid metabolism</keyword>
<dbReference type="InterPro" id="IPR013750">
    <property type="entry name" value="GHMP_kinase_C_dom"/>
</dbReference>
<evidence type="ECO:0000313" key="13">
    <source>
        <dbReference type="Proteomes" id="UP000298218"/>
    </source>
</evidence>
<dbReference type="SUPFAM" id="SSF55060">
    <property type="entry name" value="GHMP Kinase, C-terminal domain"/>
    <property type="match status" value="1"/>
</dbReference>
<dbReference type="Pfam" id="PF00288">
    <property type="entry name" value="GHMP_kinases_N"/>
    <property type="match status" value="1"/>
</dbReference>
<dbReference type="InterPro" id="IPR036554">
    <property type="entry name" value="GHMP_kinase_C_sf"/>
</dbReference>
<dbReference type="Gene3D" id="3.30.70.890">
    <property type="entry name" value="GHMP kinase, C-terminal domain"/>
    <property type="match status" value="1"/>
</dbReference>
<dbReference type="PANTHER" id="PTHR43290">
    <property type="entry name" value="MEVALONATE KINASE"/>
    <property type="match status" value="1"/>
</dbReference>
<feature type="domain" description="GHMP kinase C-terminal" evidence="11">
    <location>
        <begin position="274"/>
        <end position="335"/>
    </location>
</feature>
<evidence type="ECO:0000256" key="7">
    <source>
        <dbReference type="ARBA" id="ARBA00022842"/>
    </source>
</evidence>
<dbReference type="RefSeq" id="WP_134171478.1">
    <property type="nucleotide sequence ID" value="NZ_SODI01000001.1"/>
</dbReference>
<keyword evidence="4" id="KW-0547">Nucleotide-binding</keyword>
<gene>
    <name evidence="12" type="ORF">E3T53_16605</name>
</gene>
<organism evidence="12 13">
    <name type="scientific">Cryobacterium psychrophilum</name>
    <dbReference type="NCBI Taxonomy" id="41988"/>
    <lineage>
        <taxon>Bacteria</taxon>
        <taxon>Bacillati</taxon>
        <taxon>Actinomycetota</taxon>
        <taxon>Actinomycetes</taxon>
        <taxon>Micrococcales</taxon>
        <taxon>Microbacteriaceae</taxon>
        <taxon>Cryobacterium</taxon>
    </lineage>
</organism>
<keyword evidence="7" id="KW-0460">Magnesium</keyword>
<reference evidence="12 13" key="1">
    <citation type="submission" date="2019-03" db="EMBL/GenBank/DDBJ databases">
        <title>Genomics of glacier-inhabiting Cryobacterium strains.</title>
        <authorList>
            <person name="Liu Q."/>
            <person name="Xin Y.-H."/>
        </authorList>
    </citation>
    <scope>NUCLEOTIDE SEQUENCE [LARGE SCALE GENOMIC DNA]</scope>
    <source>
        <strain evidence="12 13">CGMCC 1.4292</strain>
    </source>
</reference>
<keyword evidence="5" id="KW-0418">Kinase</keyword>